<gene>
    <name evidence="10" type="ORF">ODALV1_LOCUS15063</name>
</gene>
<evidence type="ECO:0000256" key="5">
    <source>
        <dbReference type="ARBA" id="ARBA00022917"/>
    </source>
</evidence>
<evidence type="ECO:0000256" key="3">
    <source>
        <dbReference type="ARBA" id="ARBA00022490"/>
    </source>
</evidence>
<evidence type="ECO:0000313" key="10">
    <source>
        <dbReference type="EMBL" id="CAL8111466.1"/>
    </source>
</evidence>
<dbReference type="SUPFAM" id="SSF100950">
    <property type="entry name" value="NagB/RpiA/CoA transferase-like"/>
    <property type="match status" value="1"/>
</dbReference>
<evidence type="ECO:0000313" key="11">
    <source>
        <dbReference type="Proteomes" id="UP001642540"/>
    </source>
</evidence>
<dbReference type="InterPro" id="IPR000649">
    <property type="entry name" value="IF-2B-related"/>
</dbReference>
<comment type="subunit">
    <text evidence="8">Component of the translation initiation factor 2B (eIF2B) complex which is a heterodecamer of two sets of five different subunits: alpha, beta, gamma, delta and epsilon. Subunits alpha, beta and delta comprise a regulatory subcomplex and subunits epsilon and gamma comprise a catalytic subcomplex. Within the complex, the hexameric regulatory complex resides at the center, with the two heterodimeric catalytic subcomplexes bound on opposite sides.</text>
</comment>
<name>A0ABP1QTV8_9HEXA</name>
<evidence type="ECO:0000256" key="8">
    <source>
        <dbReference type="ARBA" id="ARBA00046432"/>
    </source>
</evidence>
<sequence>MANASKESQYIILLQQLEISLKRGRYVRSHELATRTLRLAEKYVQSDSWKNAEEVMQWLENTADRLTKAAVSESAPSNVLKRLIKTVQEDFMTRKNQGRMHTISRLDSDTKVDYSEELPDLRSDILGAILDLSSELENGAESIAEDAEKHINANEVIMTIGRSRTVEAFLKRAAKINKLEVIIVKCGPFYQGKDLAKSLTKSKIKTTLINDTAAFSMMSRVDKIVIGTHTVLANGGLKAIAGCHQILLTAKYFNVPVLVLAASYKLSPEYPFSAEMKITNRFVSPEELIDYKDGDMIDNVQVYAPVFDYVPPELVSLFIFNMGSHAPSYIHRLLHDTYTQT</sequence>
<evidence type="ECO:0000256" key="7">
    <source>
        <dbReference type="ARBA" id="ARBA00044228"/>
    </source>
</evidence>
<comment type="subcellular location">
    <subcellularLocation>
        <location evidence="1">Cytoplasm</location>
        <location evidence="1">Cytosol</location>
    </subcellularLocation>
</comment>
<dbReference type="PANTHER" id="PTHR45859:SF1">
    <property type="entry name" value="TRANSLATION INITIATION FACTOR EIF-2B SUBUNIT BETA"/>
    <property type="match status" value="1"/>
</dbReference>
<dbReference type="EMBL" id="CAXLJM020000046">
    <property type="protein sequence ID" value="CAL8111466.1"/>
    <property type="molecule type" value="Genomic_DNA"/>
</dbReference>
<evidence type="ECO:0000256" key="1">
    <source>
        <dbReference type="ARBA" id="ARBA00004514"/>
    </source>
</evidence>
<evidence type="ECO:0000256" key="9">
    <source>
        <dbReference type="RuleBase" id="RU003814"/>
    </source>
</evidence>
<evidence type="ECO:0000256" key="2">
    <source>
        <dbReference type="ARBA" id="ARBA00007251"/>
    </source>
</evidence>
<keyword evidence="5" id="KW-0648">Protein biosynthesis</keyword>
<protein>
    <recommendedName>
        <fullName evidence="6">Translation initiation factor eIF2B subunit beta</fullName>
    </recommendedName>
    <alternativeName>
        <fullName evidence="7">eIF2B GDP-GTP exchange factor subunit beta</fullName>
    </alternativeName>
</protein>
<dbReference type="InterPro" id="IPR037171">
    <property type="entry name" value="NagB/RpiA_transferase-like"/>
</dbReference>
<dbReference type="InterPro" id="IPR051855">
    <property type="entry name" value="eIF2B_beta_subunit"/>
</dbReference>
<proteinExistence type="inferred from homology"/>
<dbReference type="Proteomes" id="UP001642540">
    <property type="component" value="Unassembled WGS sequence"/>
</dbReference>
<evidence type="ECO:0000256" key="6">
    <source>
        <dbReference type="ARBA" id="ARBA00044122"/>
    </source>
</evidence>
<reference evidence="10 11" key="1">
    <citation type="submission" date="2024-08" db="EMBL/GenBank/DDBJ databases">
        <authorList>
            <person name="Cucini C."/>
            <person name="Frati F."/>
        </authorList>
    </citation>
    <scope>NUCLEOTIDE SEQUENCE [LARGE SCALE GENOMIC DNA]</scope>
</reference>
<dbReference type="PANTHER" id="PTHR45859">
    <property type="entry name" value="TRANSLATION INITIATION FACTOR EIF-2B SUBUNIT BETA"/>
    <property type="match status" value="1"/>
</dbReference>
<organism evidence="10 11">
    <name type="scientific">Orchesella dallaii</name>
    <dbReference type="NCBI Taxonomy" id="48710"/>
    <lineage>
        <taxon>Eukaryota</taxon>
        <taxon>Metazoa</taxon>
        <taxon>Ecdysozoa</taxon>
        <taxon>Arthropoda</taxon>
        <taxon>Hexapoda</taxon>
        <taxon>Collembola</taxon>
        <taxon>Entomobryomorpha</taxon>
        <taxon>Entomobryoidea</taxon>
        <taxon>Orchesellidae</taxon>
        <taxon>Orchesellinae</taxon>
        <taxon>Orchesella</taxon>
    </lineage>
</organism>
<keyword evidence="3" id="KW-0963">Cytoplasm</keyword>
<keyword evidence="11" id="KW-1185">Reference proteome</keyword>
<accession>A0ABP1QTV8</accession>
<dbReference type="InterPro" id="IPR042529">
    <property type="entry name" value="IF_2B-like_C"/>
</dbReference>
<dbReference type="Pfam" id="PF01008">
    <property type="entry name" value="IF-2B"/>
    <property type="match status" value="1"/>
</dbReference>
<comment type="similarity">
    <text evidence="2 9">Belongs to the eIF-2B alpha/beta/delta subunits family.</text>
</comment>
<keyword evidence="4" id="KW-0396">Initiation factor</keyword>
<comment type="caution">
    <text evidence="10">The sequence shown here is derived from an EMBL/GenBank/DDBJ whole genome shotgun (WGS) entry which is preliminary data.</text>
</comment>
<evidence type="ECO:0000256" key="4">
    <source>
        <dbReference type="ARBA" id="ARBA00022540"/>
    </source>
</evidence>
<dbReference type="Gene3D" id="3.40.50.10470">
    <property type="entry name" value="Translation initiation factor eif-2b, domain 2"/>
    <property type="match status" value="1"/>
</dbReference>